<keyword evidence="6" id="KW-0472">Membrane</keyword>
<evidence type="ECO:0000313" key="9">
    <source>
        <dbReference type="EMBL" id="EDO31080.1"/>
    </source>
</evidence>
<name>A7SYX7_NEMVE</name>
<organism evidence="9 10">
    <name type="scientific">Nematostella vectensis</name>
    <name type="common">Starlet sea anemone</name>
    <dbReference type="NCBI Taxonomy" id="45351"/>
    <lineage>
        <taxon>Eukaryota</taxon>
        <taxon>Metazoa</taxon>
        <taxon>Cnidaria</taxon>
        <taxon>Anthozoa</taxon>
        <taxon>Hexacorallia</taxon>
        <taxon>Actiniaria</taxon>
        <taxon>Edwardsiidae</taxon>
        <taxon>Nematostella</taxon>
    </lineage>
</organism>
<dbReference type="OMA" id="HAHRHID"/>
<dbReference type="Pfam" id="PF09731">
    <property type="entry name" value="Mitofilin"/>
    <property type="match status" value="1"/>
</dbReference>
<dbReference type="AlphaFoldDB" id="A7SYX7"/>
<dbReference type="GO" id="GO:0061617">
    <property type="term" value="C:MICOS complex"/>
    <property type="evidence" value="ECO:0000318"/>
    <property type="project" value="GO_Central"/>
</dbReference>
<sequence>KEDVTLSKPIDTGLTDHEVESMVEQTAMEVLIQEGLQTLRKRGQEAIAAQHKATEAVLHHTDQLKHALEDVEVVSMKDLSKTILSSQKEAEDAITGAQEAQVKVNEEVEKFHILIKEAETAGAKEAGVRASEEAAKVSYGVLNATAELQKAKAQDMVLGEYQKFFDESRAVLRKELEEVMPGAAMSDKEQKAKGGKTVLLAYARKRLEHLKQELAKHRQEEQKRLQQILSVQREEDNKLADIRLKQEKDKMMAEMDVALRKKESEMAAVFESDVRQQLRRQAAAYSDHLAEVLRVQAAELQERHREELEKKSNEEHQAFNAKLTAAFSRLRGVESAIDGRAEIEKTNKRSQELWLACQALTSAIDRGYQKRRPLNHEVSAVYDCSPEDPVVNTVLEAIPPEALQKGVYNEDNLTARFNQVRRQCRRVAMVGEDSAGPWTFLLSYLQSFFIFDKFDPRTDGELVDAEELDTFGLLARADYYIKRGDLELGARLVNQLTGEARKLAYDWLKETRILLETRQAVRLLSSYAAAAAMG</sequence>
<evidence type="ECO:0000256" key="8">
    <source>
        <dbReference type="SAM" id="Coils"/>
    </source>
</evidence>
<dbReference type="eggNOG" id="KOG1854">
    <property type="taxonomic scope" value="Eukaryota"/>
</dbReference>
<dbReference type="PANTHER" id="PTHR15415:SF7">
    <property type="entry name" value="MICOS COMPLEX SUBUNIT MIC60"/>
    <property type="match status" value="1"/>
</dbReference>
<keyword evidence="8" id="KW-0175">Coiled coil</keyword>
<dbReference type="PANTHER" id="PTHR15415">
    <property type="entry name" value="MITOFILIN"/>
    <property type="match status" value="1"/>
</dbReference>
<evidence type="ECO:0000256" key="6">
    <source>
        <dbReference type="ARBA" id="ARBA00023136"/>
    </source>
</evidence>
<dbReference type="PhylomeDB" id="A7SYX7"/>
<evidence type="ECO:0000256" key="3">
    <source>
        <dbReference type="ARBA" id="ARBA00022792"/>
    </source>
</evidence>
<dbReference type="Proteomes" id="UP000001593">
    <property type="component" value="Unassembled WGS sequence"/>
</dbReference>
<dbReference type="InParanoid" id="A7SYX7"/>
<comment type="function">
    <text evidence="7">Component of the MICOS complex, a large protein complex of the mitochondrial inner membrane that plays crucial roles in the maintenance of crista junctions, inner membrane architecture, and formation of contact sites to the outer membrane.</text>
</comment>
<comment type="subcellular location">
    <subcellularLocation>
        <location evidence="7">Mitochondrion inner membrane</location>
        <topology evidence="7">Single-pass membrane protein</topology>
    </subcellularLocation>
</comment>
<evidence type="ECO:0000256" key="7">
    <source>
        <dbReference type="RuleBase" id="RU363000"/>
    </source>
</evidence>
<keyword evidence="3 7" id="KW-0999">Mitochondrion inner membrane</keyword>
<keyword evidence="4" id="KW-1133">Transmembrane helix</keyword>
<dbReference type="GO" id="GO:0042407">
    <property type="term" value="P:cristae formation"/>
    <property type="evidence" value="ECO:0000318"/>
    <property type="project" value="GO_Central"/>
</dbReference>
<gene>
    <name evidence="9" type="ORF">NEMVEDRAFT_v1g50774</name>
</gene>
<protein>
    <recommendedName>
        <fullName evidence="7">MICOS complex subunit MIC60</fullName>
    </recommendedName>
    <alternativeName>
        <fullName evidence="7">Mitofilin</fullName>
    </alternativeName>
</protein>
<feature type="non-terminal residue" evidence="9">
    <location>
        <position position="534"/>
    </location>
</feature>
<keyword evidence="5 7" id="KW-0496">Mitochondrion</keyword>
<keyword evidence="2 7" id="KW-0812">Transmembrane</keyword>
<comment type="similarity">
    <text evidence="1 7">Belongs to the MICOS complex subunit Mic60 family.</text>
</comment>
<feature type="coiled-coil region" evidence="8">
    <location>
        <begin position="290"/>
        <end position="317"/>
    </location>
</feature>
<proteinExistence type="inferred from homology"/>
<dbReference type="STRING" id="45351.A7SYX7"/>
<keyword evidence="10" id="KW-1185">Reference proteome</keyword>
<dbReference type="InterPro" id="IPR019133">
    <property type="entry name" value="MIC60"/>
</dbReference>
<feature type="non-terminal residue" evidence="9">
    <location>
        <position position="1"/>
    </location>
</feature>
<evidence type="ECO:0000256" key="1">
    <source>
        <dbReference type="ARBA" id="ARBA00010877"/>
    </source>
</evidence>
<evidence type="ECO:0000256" key="5">
    <source>
        <dbReference type="ARBA" id="ARBA00023128"/>
    </source>
</evidence>
<evidence type="ECO:0000256" key="2">
    <source>
        <dbReference type="ARBA" id="ARBA00022692"/>
    </source>
</evidence>
<feature type="coiled-coil region" evidence="8">
    <location>
        <begin position="200"/>
        <end position="227"/>
    </location>
</feature>
<reference evidence="9 10" key="1">
    <citation type="journal article" date="2007" name="Science">
        <title>Sea anemone genome reveals ancestral eumetazoan gene repertoire and genomic organization.</title>
        <authorList>
            <person name="Putnam N.H."/>
            <person name="Srivastava M."/>
            <person name="Hellsten U."/>
            <person name="Dirks B."/>
            <person name="Chapman J."/>
            <person name="Salamov A."/>
            <person name="Terry A."/>
            <person name="Shapiro H."/>
            <person name="Lindquist E."/>
            <person name="Kapitonov V.V."/>
            <person name="Jurka J."/>
            <person name="Genikhovich G."/>
            <person name="Grigoriev I.V."/>
            <person name="Lucas S.M."/>
            <person name="Steele R.E."/>
            <person name="Finnerty J.R."/>
            <person name="Technau U."/>
            <person name="Martindale M.Q."/>
            <person name="Rokhsar D.S."/>
        </authorList>
    </citation>
    <scope>NUCLEOTIDE SEQUENCE [LARGE SCALE GENOMIC DNA]</scope>
    <source>
        <strain evidence="10">CH2 X CH6</strain>
    </source>
</reference>
<dbReference type="EMBL" id="DS469938">
    <property type="protein sequence ID" value="EDO31080.1"/>
    <property type="molecule type" value="Genomic_DNA"/>
</dbReference>
<dbReference type="HOGENOM" id="CLU_021851_2_0_1"/>
<evidence type="ECO:0000256" key="4">
    <source>
        <dbReference type="ARBA" id="ARBA00022989"/>
    </source>
</evidence>
<evidence type="ECO:0000313" key="10">
    <source>
        <dbReference type="Proteomes" id="UP000001593"/>
    </source>
</evidence>
<comment type="subunit">
    <text evidence="7">Component of the mitochondrial contact site and cristae organizing system (MICOS) complex.</text>
</comment>
<accession>A7SYX7</accession>